<proteinExistence type="predicted"/>
<comment type="caution">
    <text evidence="4">The sequence shown here is derived from an EMBL/GenBank/DDBJ whole genome shotgun (WGS) entry which is preliminary data.</text>
</comment>
<name>A0A8J3DFM0_9BACT</name>
<dbReference type="Gene3D" id="3.30.700.10">
    <property type="entry name" value="Glycoprotein, Type 4 Pilin"/>
    <property type="match status" value="1"/>
</dbReference>
<protein>
    <recommendedName>
        <fullName evidence="6">Prepilin-type N-terminal cleavage/methylation domain-containing protein</fullName>
    </recommendedName>
</protein>
<dbReference type="InterPro" id="IPR045584">
    <property type="entry name" value="Pilin-like"/>
</dbReference>
<dbReference type="EMBL" id="BMXG01000004">
    <property type="protein sequence ID" value="GHB95657.1"/>
    <property type="molecule type" value="Genomic_DNA"/>
</dbReference>
<dbReference type="Pfam" id="PF07963">
    <property type="entry name" value="N_methyl"/>
    <property type="match status" value="1"/>
</dbReference>
<dbReference type="PANTHER" id="PTHR30093">
    <property type="entry name" value="GENERAL SECRETION PATHWAY PROTEIN G"/>
    <property type="match status" value="1"/>
</dbReference>
<evidence type="ECO:0000256" key="2">
    <source>
        <dbReference type="SAM" id="MobiDB-lite"/>
    </source>
</evidence>
<organism evidence="4 5">
    <name type="scientific">Cerasicoccus arenae</name>
    <dbReference type="NCBI Taxonomy" id="424488"/>
    <lineage>
        <taxon>Bacteria</taxon>
        <taxon>Pseudomonadati</taxon>
        <taxon>Verrucomicrobiota</taxon>
        <taxon>Opitutia</taxon>
        <taxon>Puniceicoccales</taxon>
        <taxon>Cerasicoccaceae</taxon>
        <taxon>Cerasicoccus</taxon>
    </lineage>
</organism>
<evidence type="ECO:0000256" key="1">
    <source>
        <dbReference type="ARBA" id="ARBA00022481"/>
    </source>
</evidence>
<keyword evidence="3" id="KW-0472">Membrane</keyword>
<evidence type="ECO:0000256" key="3">
    <source>
        <dbReference type="SAM" id="Phobius"/>
    </source>
</evidence>
<gene>
    <name evidence="4" type="ORF">GCM10007047_09360</name>
</gene>
<evidence type="ECO:0000313" key="4">
    <source>
        <dbReference type="EMBL" id="GHB95657.1"/>
    </source>
</evidence>
<dbReference type="RefSeq" id="WP_200163213.1">
    <property type="nucleotide sequence ID" value="NZ_BMXG01000004.1"/>
</dbReference>
<dbReference type="NCBIfam" id="TIGR02532">
    <property type="entry name" value="IV_pilin_GFxxxE"/>
    <property type="match status" value="1"/>
</dbReference>
<dbReference type="PROSITE" id="PS00409">
    <property type="entry name" value="PROKAR_NTER_METHYL"/>
    <property type="match status" value="1"/>
</dbReference>
<feature type="transmembrane region" description="Helical" evidence="3">
    <location>
        <begin position="6"/>
        <end position="31"/>
    </location>
</feature>
<sequence length="231" mass="23993">MKKHHAGFTLVELLTVIAIIGILAAIIIPAVSGAMRKAQQMAAMTNATGIADAHQAYLTDRGRALSADQIKSVGDFAALMVRYGYLESASPFFAVDDPLAPDPIPVSLAIKSGDAWEPSPQFSACDAYSVDLAIGVSGQGPMSTTPIVWSRGLTSDGEWSDDGVWGKGSGFVIYGDGHAELLDSIGKGDESRLLHYENRTPTSNVLEALPGSAKVRGKGAGSLDGQSGSGS</sequence>
<accession>A0A8J3DFM0</accession>
<evidence type="ECO:0008006" key="6">
    <source>
        <dbReference type="Google" id="ProtNLM"/>
    </source>
</evidence>
<keyword evidence="3" id="KW-1133">Transmembrane helix</keyword>
<dbReference type="AlphaFoldDB" id="A0A8J3DFM0"/>
<dbReference type="PRINTS" id="PR00813">
    <property type="entry name" value="BCTERIALGSPG"/>
</dbReference>
<reference evidence="4" key="2">
    <citation type="submission" date="2020-09" db="EMBL/GenBank/DDBJ databases">
        <authorList>
            <person name="Sun Q."/>
            <person name="Kim S."/>
        </authorList>
    </citation>
    <scope>NUCLEOTIDE SEQUENCE</scope>
    <source>
        <strain evidence="4">KCTC 12870</strain>
    </source>
</reference>
<keyword evidence="5" id="KW-1185">Reference proteome</keyword>
<feature type="compositionally biased region" description="Gly residues" evidence="2">
    <location>
        <begin position="218"/>
        <end position="231"/>
    </location>
</feature>
<dbReference type="InterPro" id="IPR012902">
    <property type="entry name" value="N_methyl_site"/>
</dbReference>
<dbReference type="InterPro" id="IPR000983">
    <property type="entry name" value="Bac_GSPG_pilin"/>
</dbReference>
<feature type="region of interest" description="Disordered" evidence="2">
    <location>
        <begin position="205"/>
        <end position="231"/>
    </location>
</feature>
<reference evidence="4" key="1">
    <citation type="journal article" date="2014" name="Int. J. Syst. Evol. Microbiol.">
        <title>Complete genome sequence of Corynebacterium casei LMG S-19264T (=DSM 44701T), isolated from a smear-ripened cheese.</title>
        <authorList>
            <consortium name="US DOE Joint Genome Institute (JGI-PGF)"/>
            <person name="Walter F."/>
            <person name="Albersmeier A."/>
            <person name="Kalinowski J."/>
            <person name="Ruckert C."/>
        </authorList>
    </citation>
    <scope>NUCLEOTIDE SEQUENCE</scope>
    <source>
        <strain evidence="4">KCTC 12870</strain>
    </source>
</reference>
<dbReference type="GO" id="GO:0015627">
    <property type="term" value="C:type II protein secretion system complex"/>
    <property type="evidence" value="ECO:0007669"/>
    <property type="project" value="InterPro"/>
</dbReference>
<keyword evidence="1" id="KW-0488">Methylation</keyword>
<evidence type="ECO:0000313" key="5">
    <source>
        <dbReference type="Proteomes" id="UP000642829"/>
    </source>
</evidence>
<dbReference type="Proteomes" id="UP000642829">
    <property type="component" value="Unassembled WGS sequence"/>
</dbReference>
<keyword evidence="3" id="KW-0812">Transmembrane</keyword>
<dbReference type="SUPFAM" id="SSF54523">
    <property type="entry name" value="Pili subunits"/>
    <property type="match status" value="1"/>
</dbReference>
<dbReference type="GO" id="GO:0015628">
    <property type="term" value="P:protein secretion by the type II secretion system"/>
    <property type="evidence" value="ECO:0007669"/>
    <property type="project" value="InterPro"/>
</dbReference>